<dbReference type="RefSeq" id="WP_137449201.1">
    <property type="nucleotide sequence ID" value="NZ_SZZH01000001.1"/>
</dbReference>
<keyword evidence="3" id="KW-1185">Reference proteome</keyword>
<dbReference type="OrthoDB" id="516294at2"/>
<evidence type="ECO:0008006" key="4">
    <source>
        <dbReference type="Google" id="ProtNLM"/>
    </source>
</evidence>
<name>A0A4U6QP94_9ACTN</name>
<accession>A0A4U6QP94</accession>
<gene>
    <name evidence="2" type="ORF">FDO65_10250</name>
</gene>
<organism evidence="2 3">
    <name type="scientific">Nakamurella flava</name>
    <dbReference type="NCBI Taxonomy" id="2576308"/>
    <lineage>
        <taxon>Bacteria</taxon>
        <taxon>Bacillati</taxon>
        <taxon>Actinomycetota</taxon>
        <taxon>Actinomycetes</taxon>
        <taxon>Nakamurellales</taxon>
        <taxon>Nakamurellaceae</taxon>
        <taxon>Nakamurella</taxon>
    </lineage>
</organism>
<evidence type="ECO:0000313" key="2">
    <source>
        <dbReference type="EMBL" id="TKV61896.1"/>
    </source>
</evidence>
<dbReference type="AlphaFoldDB" id="A0A4U6QP94"/>
<feature type="compositionally biased region" description="Basic and acidic residues" evidence="1">
    <location>
        <begin position="47"/>
        <end position="59"/>
    </location>
</feature>
<reference evidence="2 3" key="1">
    <citation type="submission" date="2019-05" db="EMBL/GenBank/DDBJ databases">
        <title>Nakamurella sp. N5BH11, whole genome shotgun sequence.</title>
        <authorList>
            <person name="Tuo L."/>
        </authorList>
    </citation>
    <scope>NUCLEOTIDE SEQUENCE [LARGE SCALE GENOMIC DNA]</scope>
    <source>
        <strain evidence="2 3">N5BH11</strain>
    </source>
</reference>
<sequence length="107" mass="11518">MSRPTRTNVLTLRITDQEQERLRSIADANNQTVSELVRSIVEVRTRATPDRKVPTRSEAGRTVPSRGTVTASPVMSSAAPQGGTWTVTDPATQVISGGALTITSSRR</sequence>
<dbReference type="Proteomes" id="UP000306985">
    <property type="component" value="Unassembled WGS sequence"/>
</dbReference>
<dbReference type="EMBL" id="SZZH01000001">
    <property type="protein sequence ID" value="TKV61896.1"/>
    <property type="molecule type" value="Genomic_DNA"/>
</dbReference>
<evidence type="ECO:0000313" key="3">
    <source>
        <dbReference type="Proteomes" id="UP000306985"/>
    </source>
</evidence>
<proteinExistence type="predicted"/>
<feature type="region of interest" description="Disordered" evidence="1">
    <location>
        <begin position="47"/>
        <end position="89"/>
    </location>
</feature>
<comment type="caution">
    <text evidence="2">The sequence shown here is derived from an EMBL/GenBank/DDBJ whole genome shotgun (WGS) entry which is preliminary data.</text>
</comment>
<feature type="compositionally biased region" description="Polar residues" evidence="1">
    <location>
        <begin position="65"/>
        <end position="89"/>
    </location>
</feature>
<protein>
    <recommendedName>
        <fullName evidence="4">Ribbon-helix-helix protein, CopG family</fullName>
    </recommendedName>
</protein>
<evidence type="ECO:0000256" key="1">
    <source>
        <dbReference type="SAM" id="MobiDB-lite"/>
    </source>
</evidence>